<gene>
    <name evidence="1" type="ORF">DAPPUDRAFT_333233</name>
</gene>
<sequence>MGLSNTKVKQHHLGALEKIKAFLREQTGLVYEIHIIQESAARGSILSTDETQVNHDRAAPGEDDLHFPLAYVSSLFVYHFAANWKVGYMMKCPGDYNGKIANYVANMKKLRKQELIHRLSFS</sequence>
<dbReference type="EMBL" id="GL732747">
    <property type="protein sequence ID" value="EFX65382.1"/>
    <property type="molecule type" value="Genomic_DNA"/>
</dbReference>
<evidence type="ECO:0000313" key="2">
    <source>
        <dbReference type="Proteomes" id="UP000000305"/>
    </source>
</evidence>
<keyword evidence="2" id="KW-1185">Reference proteome</keyword>
<dbReference type="Proteomes" id="UP000000305">
    <property type="component" value="Unassembled WGS sequence"/>
</dbReference>
<proteinExistence type="predicted"/>
<dbReference type="InParanoid" id="E9HSA0"/>
<dbReference type="KEGG" id="dpx:DAPPUDRAFT_333233"/>
<dbReference type="HOGENOM" id="CLU_2029008_0_0_1"/>
<reference evidence="1 2" key="1">
    <citation type="journal article" date="2011" name="Science">
        <title>The ecoresponsive genome of Daphnia pulex.</title>
        <authorList>
            <person name="Colbourne J.K."/>
            <person name="Pfrender M.E."/>
            <person name="Gilbert D."/>
            <person name="Thomas W.K."/>
            <person name="Tucker A."/>
            <person name="Oakley T.H."/>
            <person name="Tokishita S."/>
            <person name="Aerts A."/>
            <person name="Arnold G.J."/>
            <person name="Basu M.K."/>
            <person name="Bauer D.J."/>
            <person name="Caceres C.E."/>
            <person name="Carmel L."/>
            <person name="Casola C."/>
            <person name="Choi J.H."/>
            <person name="Detter J.C."/>
            <person name="Dong Q."/>
            <person name="Dusheyko S."/>
            <person name="Eads B.D."/>
            <person name="Frohlich T."/>
            <person name="Geiler-Samerotte K.A."/>
            <person name="Gerlach D."/>
            <person name="Hatcher P."/>
            <person name="Jogdeo S."/>
            <person name="Krijgsveld J."/>
            <person name="Kriventseva E.V."/>
            <person name="Kultz D."/>
            <person name="Laforsch C."/>
            <person name="Lindquist E."/>
            <person name="Lopez J."/>
            <person name="Manak J.R."/>
            <person name="Muller J."/>
            <person name="Pangilinan J."/>
            <person name="Patwardhan R.P."/>
            <person name="Pitluck S."/>
            <person name="Pritham E.J."/>
            <person name="Rechtsteiner A."/>
            <person name="Rho M."/>
            <person name="Rogozin I.B."/>
            <person name="Sakarya O."/>
            <person name="Salamov A."/>
            <person name="Schaack S."/>
            <person name="Shapiro H."/>
            <person name="Shiga Y."/>
            <person name="Skalitzky C."/>
            <person name="Smith Z."/>
            <person name="Souvorov A."/>
            <person name="Sung W."/>
            <person name="Tang Z."/>
            <person name="Tsuchiya D."/>
            <person name="Tu H."/>
            <person name="Vos H."/>
            <person name="Wang M."/>
            <person name="Wolf Y.I."/>
            <person name="Yamagata H."/>
            <person name="Yamada T."/>
            <person name="Ye Y."/>
            <person name="Shaw J.R."/>
            <person name="Andrews J."/>
            <person name="Crease T.J."/>
            <person name="Tang H."/>
            <person name="Lucas S.M."/>
            <person name="Robertson H.M."/>
            <person name="Bork P."/>
            <person name="Koonin E.V."/>
            <person name="Zdobnov E.M."/>
            <person name="Grigoriev I.V."/>
            <person name="Lynch M."/>
            <person name="Boore J.L."/>
        </authorList>
    </citation>
    <scope>NUCLEOTIDE SEQUENCE [LARGE SCALE GENOMIC DNA]</scope>
</reference>
<organism evidence="1 2">
    <name type="scientific">Daphnia pulex</name>
    <name type="common">Water flea</name>
    <dbReference type="NCBI Taxonomy" id="6669"/>
    <lineage>
        <taxon>Eukaryota</taxon>
        <taxon>Metazoa</taxon>
        <taxon>Ecdysozoa</taxon>
        <taxon>Arthropoda</taxon>
        <taxon>Crustacea</taxon>
        <taxon>Branchiopoda</taxon>
        <taxon>Diplostraca</taxon>
        <taxon>Cladocera</taxon>
        <taxon>Anomopoda</taxon>
        <taxon>Daphniidae</taxon>
        <taxon>Daphnia</taxon>
    </lineage>
</organism>
<protein>
    <submittedName>
        <fullName evidence="1">Uncharacterized protein</fullName>
    </submittedName>
</protein>
<dbReference type="OrthoDB" id="10558579at2759"/>
<dbReference type="PhylomeDB" id="E9HSA0"/>
<name>E9HSA0_DAPPU</name>
<accession>E9HSA0</accession>
<evidence type="ECO:0000313" key="1">
    <source>
        <dbReference type="EMBL" id="EFX65382.1"/>
    </source>
</evidence>
<dbReference type="AlphaFoldDB" id="E9HSA0"/>